<organism evidence="1 2">
    <name type="scientific">Panagrolaimus sp. JU765</name>
    <dbReference type="NCBI Taxonomy" id="591449"/>
    <lineage>
        <taxon>Eukaryota</taxon>
        <taxon>Metazoa</taxon>
        <taxon>Ecdysozoa</taxon>
        <taxon>Nematoda</taxon>
        <taxon>Chromadorea</taxon>
        <taxon>Rhabditida</taxon>
        <taxon>Tylenchina</taxon>
        <taxon>Panagrolaimomorpha</taxon>
        <taxon>Panagrolaimoidea</taxon>
        <taxon>Panagrolaimidae</taxon>
        <taxon>Panagrolaimus</taxon>
    </lineage>
</organism>
<protein>
    <submittedName>
        <fullName evidence="2">Uncharacterized protein</fullName>
    </submittedName>
</protein>
<dbReference type="Proteomes" id="UP000887576">
    <property type="component" value="Unplaced"/>
</dbReference>
<name>A0AC34RC45_9BILA</name>
<sequence>MSGEKKDIGKDSSNQDVEHIGDWAAVGLPEDSSNQESSRSDNVGNASRTSTSRLSASIVADANTSSSNTSANATTSRFGSSSGAVATTSRSVSNTSANATTSRSVDSSSSSKCQEVVKKEEPADEKRGKLLPNCRFVREGTWRLPAPENFDGTTGFYTFANKNQYVSTPKHMNSMKAIRLFSPGNLANFNLLVVSIEINKQMINVQFSNRIFVHCSANEFENIIQRNAAAPNLTLVGNCLQMVKSLEYLDWRGFFQDCAGLWLEKQMSARFLLQILRFLPPCLKHLVVKPDALVNLNSATFFDACPTGIVSLYVDFTQFASCSIMEDINNALIYAGSKSRKPFEFLEIITKRFPRQQQFEHIISALDNAIKAGCIGHVYTMHPPDDNAVNILRTCSFTGFKQVSVEERVFRTFTKSKLVIGLYLKELQMLPERIANGMFNCRVCKMNAGICKDHTADFMAMTRAEEFEALGREADASNQRHEADASNQRHDADESGQRHEANEVDQRLEADEFDQRLEADEFDQRLEADESDQRPEADENDEFERRPIQADSHQDQNDPANAPQYEIAVPEYDYAKYLPEITPRQAVLYRCNRMGLNSFIWPHCHGPVKEMTIYISGEVGFEHEDGRRVLKNILVANEFNQFLANNKASCKLVIVAQNTRPKLMSAAHGCWEHFMQNCQHIVFRGLSNIHHVEKIVERLRKDCRWNLEFEDIYFGYFDTTQNQFNQPRKTVGDLFSILEHGPPLQNLFYDSTGSANTTLIENVGILWETEVQMDTLTLVVTDFVKPKALESVLARLQVIVTKSATVFTKAQIDDNIRTWLLTYGFQLSGSAYFQSYERAYLMHLYKAVSANGIEIIFGISDPVEQNKQMSDVPIFE</sequence>
<evidence type="ECO:0000313" key="1">
    <source>
        <dbReference type="Proteomes" id="UP000887576"/>
    </source>
</evidence>
<reference evidence="2" key="1">
    <citation type="submission" date="2022-11" db="UniProtKB">
        <authorList>
            <consortium name="WormBaseParasite"/>
        </authorList>
    </citation>
    <scope>IDENTIFICATION</scope>
</reference>
<proteinExistence type="predicted"/>
<dbReference type="WBParaSite" id="JU765_v2.g5608.t1">
    <property type="protein sequence ID" value="JU765_v2.g5608.t1"/>
    <property type="gene ID" value="JU765_v2.g5608"/>
</dbReference>
<evidence type="ECO:0000313" key="2">
    <source>
        <dbReference type="WBParaSite" id="JU765_v2.g5608.t1"/>
    </source>
</evidence>
<accession>A0AC34RC45</accession>